<protein>
    <recommendedName>
        <fullName evidence="1">Restriction endonuclease type IV Mrr domain-containing protein</fullName>
    </recommendedName>
</protein>
<organism evidence="2 5">
    <name type="scientific">Rhizobium loti</name>
    <name type="common">Mesorhizobium loti</name>
    <dbReference type="NCBI Taxonomy" id="381"/>
    <lineage>
        <taxon>Bacteria</taxon>
        <taxon>Pseudomonadati</taxon>
        <taxon>Pseudomonadota</taxon>
        <taxon>Alphaproteobacteria</taxon>
        <taxon>Hyphomicrobiales</taxon>
        <taxon>Phyllobacteriaceae</taxon>
        <taxon>Mesorhizobium</taxon>
    </lineage>
</organism>
<dbReference type="EMBL" id="LZTJ01000002">
    <property type="protein sequence ID" value="OBP80042.1"/>
    <property type="molecule type" value="Genomic_DNA"/>
</dbReference>
<dbReference type="GO" id="GO:0004519">
    <property type="term" value="F:endonuclease activity"/>
    <property type="evidence" value="ECO:0007669"/>
    <property type="project" value="InterPro"/>
</dbReference>
<dbReference type="InterPro" id="IPR011335">
    <property type="entry name" value="Restrct_endonuc-II-like"/>
</dbReference>
<proteinExistence type="predicted"/>
<reference evidence="3 4" key="1">
    <citation type="submission" date="2016-05" db="EMBL/GenBank/DDBJ databases">
        <authorList>
            <person name="Ramsay J.P."/>
        </authorList>
    </citation>
    <scope>NUCLEOTIDE SEQUENCE [LARGE SCALE GENOMIC DNA]</scope>
    <source>
        <strain evidence="3 4">NZP2042</strain>
    </source>
</reference>
<accession>A0A1A5PVS5</accession>
<dbReference type="EMBL" id="LYTK01000023">
    <property type="protein sequence ID" value="OBQ59102.1"/>
    <property type="molecule type" value="Genomic_DNA"/>
</dbReference>
<dbReference type="Pfam" id="PF04471">
    <property type="entry name" value="Mrr_cat"/>
    <property type="match status" value="1"/>
</dbReference>
<dbReference type="AlphaFoldDB" id="A0A1A5PVS5"/>
<feature type="domain" description="Restriction endonuclease type IV Mrr" evidence="1">
    <location>
        <begin position="10"/>
        <end position="121"/>
    </location>
</feature>
<reference evidence="2" key="3">
    <citation type="submission" date="2016-06" db="EMBL/GenBank/DDBJ databases">
        <authorList>
            <person name="Kjaerup R.B."/>
            <person name="Dalgaard T.S."/>
            <person name="Juul-Madsen H.R."/>
        </authorList>
    </citation>
    <scope>NUCLEOTIDE SEQUENCE</scope>
    <source>
        <strain evidence="2">R7ANS::ICEMlSym2042</strain>
    </source>
</reference>
<comment type="caution">
    <text evidence="2">The sequence shown here is derived from an EMBL/GenBank/DDBJ whole genome shotgun (WGS) entry which is preliminary data.</text>
</comment>
<dbReference type="InterPro" id="IPR007560">
    <property type="entry name" value="Restrct_endonuc_IV_Mrr"/>
</dbReference>
<evidence type="ECO:0000259" key="1">
    <source>
        <dbReference type="Pfam" id="PF04471"/>
    </source>
</evidence>
<dbReference type="GO" id="GO:0003677">
    <property type="term" value="F:DNA binding"/>
    <property type="evidence" value="ECO:0007669"/>
    <property type="project" value="InterPro"/>
</dbReference>
<name>A0A1A5PVS5_RHILI</name>
<evidence type="ECO:0000313" key="4">
    <source>
        <dbReference type="Proteomes" id="UP000093737"/>
    </source>
</evidence>
<gene>
    <name evidence="3" type="ORF">A8145_26020</name>
    <name evidence="2" type="ORF">BAE39_27395</name>
</gene>
<dbReference type="GO" id="GO:0009307">
    <property type="term" value="P:DNA restriction-modification system"/>
    <property type="evidence" value="ECO:0007669"/>
    <property type="project" value="InterPro"/>
</dbReference>
<dbReference type="RefSeq" id="WP_065005723.1">
    <property type="nucleotide sequence ID" value="NZ_CP033334.1"/>
</dbReference>
<evidence type="ECO:0000313" key="3">
    <source>
        <dbReference type="EMBL" id="OBQ59102.1"/>
    </source>
</evidence>
<sequence>MTANRHRDPEWREFERLIARIEADAGPRGLIVKSPDRLRCRLTGRLREVDASIRAKVGTTEMLVTIECRRRSRLQDVTWIEQLATKKSSIGADRTIAVTASGFSPEAQIAASHAGISLRKISEITVAEINSILLRLDFVLFWHRACGIARIGIRRFRSLDWKVPSTQDVDFTLPEDTDPLAPIFRNTESDATWSLTDLWHQIQGAADPFDGIQKAQPPAFRTACFPYPGSVTLTTADGPCVLGDVLLTVALWIEAEQITLDAAHKVEYASDEMAAIQRVEFASRRRKTNDWRISLQIPKDSEDPANLRTGTNWLDAEK</sequence>
<dbReference type="Proteomes" id="UP000093748">
    <property type="component" value="Unassembled WGS sequence"/>
</dbReference>
<reference evidence="5" key="2">
    <citation type="submission" date="2016-06" db="EMBL/GenBank/DDBJ databases">
        <title>NZP2037 Pacbio-Illumina hybrid assembly.</title>
        <authorList>
            <person name="Ramsay J.P."/>
        </authorList>
    </citation>
    <scope>NUCLEOTIDE SEQUENCE [LARGE SCALE GENOMIC DNA]</scope>
    <source>
        <strain evidence="5">R7ANS::ICEMlSym2042</strain>
    </source>
</reference>
<dbReference type="SUPFAM" id="SSF52980">
    <property type="entry name" value="Restriction endonuclease-like"/>
    <property type="match status" value="1"/>
</dbReference>
<evidence type="ECO:0000313" key="5">
    <source>
        <dbReference type="Proteomes" id="UP000093748"/>
    </source>
</evidence>
<dbReference type="Proteomes" id="UP000093737">
    <property type="component" value="Unassembled WGS sequence"/>
</dbReference>
<evidence type="ECO:0000313" key="2">
    <source>
        <dbReference type="EMBL" id="OBP80042.1"/>
    </source>
</evidence>